<dbReference type="Proteomes" id="UP000588098">
    <property type="component" value="Unassembled WGS sequence"/>
</dbReference>
<organism evidence="1 2">
    <name type="scientific">Streptomyces zagrosensis</name>
    <dbReference type="NCBI Taxonomy" id="1042984"/>
    <lineage>
        <taxon>Bacteria</taxon>
        <taxon>Bacillati</taxon>
        <taxon>Actinomycetota</taxon>
        <taxon>Actinomycetes</taxon>
        <taxon>Kitasatosporales</taxon>
        <taxon>Streptomycetaceae</taxon>
        <taxon>Streptomyces</taxon>
    </lineage>
</organism>
<keyword evidence="2" id="KW-1185">Reference proteome</keyword>
<comment type="caution">
    <text evidence="1">The sequence shown here is derived from an EMBL/GenBank/DDBJ whole genome shotgun (WGS) entry which is preliminary data.</text>
</comment>
<proteinExistence type="predicted"/>
<accession>A0A7W9QDX3</accession>
<reference evidence="1 2" key="1">
    <citation type="submission" date="2020-08" db="EMBL/GenBank/DDBJ databases">
        <title>Genomic Encyclopedia of Type Strains, Phase III (KMG-III): the genomes of soil and plant-associated and newly described type strains.</title>
        <authorList>
            <person name="Whitman W."/>
        </authorList>
    </citation>
    <scope>NUCLEOTIDE SEQUENCE [LARGE SCALE GENOMIC DNA]</scope>
    <source>
        <strain evidence="1 2">CECT 8305</strain>
    </source>
</reference>
<gene>
    <name evidence="1" type="ORF">FHS42_005327</name>
</gene>
<dbReference type="AlphaFoldDB" id="A0A7W9QDX3"/>
<dbReference type="EMBL" id="JACHJL010000015">
    <property type="protein sequence ID" value="MBB5938239.1"/>
    <property type="molecule type" value="Genomic_DNA"/>
</dbReference>
<evidence type="ECO:0000313" key="2">
    <source>
        <dbReference type="Proteomes" id="UP000588098"/>
    </source>
</evidence>
<sequence length="93" mass="9767">MARGGGWPREAAGAALRLARTAADPGVQRDRSSSLCLGADRITVGPELRPIQGYGRPEAQPAPRITVGPGYSRFQGVAGNVSRLASRYSPGYD</sequence>
<evidence type="ECO:0000313" key="1">
    <source>
        <dbReference type="EMBL" id="MBB5938239.1"/>
    </source>
</evidence>
<protein>
    <submittedName>
        <fullName evidence="1">Uncharacterized protein</fullName>
    </submittedName>
</protein>
<name>A0A7W9QDX3_9ACTN</name>